<evidence type="ECO:0000313" key="3">
    <source>
        <dbReference type="EMBL" id="RYN85839.1"/>
    </source>
</evidence>
<dbReference type="SUPFAM" id="SSF46689">
    <property type="entry name" value="Homeodomain-like"/>
    <property type="match status" value="1"/>
</dbReference>
<dbReference type="InterPro" id="IPR036397">
    <property type="entry name" value="RNaseH_sf"/>
</dbReference>
<name>A0ABY0FRX1_9PLEO</name>
<dbReference type="InterPro" id="IPR036388">
    <property type="entry name" value="WH-like_DNA-bd_sf"/>
</dbReference>
<protein>
    <recommendedName>
        <fullName evidence="5">Tc1-like transposase DDE domain-containing protein</fullName>
    </recommendedName>
</protein>
<feature type="domain" description="Tc1-like transposase DDE" evidence="2">
    <location>
        <begin position="252"/>
        <end position="312"/>
    </location>
</feature>
<dbReference type="Proteomes" id="UP000293195">
    <property type="component" value="Unassembled WGS sequence"/>
</dbReference>
<evidence type="ECO:0008006" key="5">
    <source>
        <dbReference type="Google" id="ProtNLM"/>
    </source>
</evidence>
<dbReference type="Pfam" id="PF01498">
    <property type="entry name" value="HTH_Tnp_Tc3_2"/>
    <property type="match status" value="1"/>
</dbReference>
<keyword evidence="4" id="KW-1185">Reference proteome</keyword>
<dbReference type="InterPro" id="IPR002492">
    <property type="entry name" value="Transposase_Tc1-like"/>
</dbReference>
<accession>A0ABY0FRX1</accession>
<evidence type="ECO:0000259" key="2">
    <source>
        <dbReference type="Pfam" id="PF13358"/>
    </source>
</evidence>
<dbReference type="Pfam" id="PF13358">
    <property type="entry name" value="DDE_3"/>
    <property type="match status" value="1"/>
</dbReference>
<evidence type="ECO:0000259" key="1">
    <source>
        <dbReference type="Pfam" id="PF01498"/>
    </source>
</evidence>
<dbReference type="EMBL" id="PDXF01000162">
    <property type="protein sequence ID" value="RYN85839.1"/>
    <property type="molecule type" value="Genomic_DNA"/>
</dbReference>
<reference evidence="4" key="1">
    <citation type="journal article" date="2019" name="bioRxiv">
        <title>Genomics, evolutionary history and diagnostics of the Alternaria alternata species group including apple and Asian pear pathotypes.</title>
        <authorList>
            <person name="Armitage A.D."/>
            <person name="Cockerton H.M."/>
            <person name="Sreenivasaprasad S."/>
            <person name="Woodhall J.W."/>
            <person name="Lane C.R."/>
            <person name="Harrison R.J."/>
            <person name="Clarkson J.P."/>
        </authorList>
    </citation>
    <scope>NUCLEOTIDE SEQUENCE [LARGE SCALE GENOMIC DNA]</scope>
    <source>
        <strain evidence="4">FERA 635</strain>
    </source>
</reference>
<comment type="caution">
    <text evidence="3">The sequence shown here is derived from an EMBL/GenBank/DDBJ whole genome shotgun (WGS) entry which is preliminary data.</text>
</comment>
<feature type="domain" description="Transposase Tc1-like" evidence="1">
    <location>
        <begin position="79"/>
        <end position="154"/>
    </location>
</feature>
<sequence length="369" mass="42382">MSFGTEISGSRMPGGELSEAQRVYILAQADADVSTREISEALGCTQRAAQKIIARWKSTTHHTRNDRMGRPPILTSRDHRRLLIIVKRDPTIEYSTLRTAAGLDSDETTPPVSFRTIARALASTNYSKYRAARSPKINANTAKLRYNWALQWANFDWDHTTLKFSDECSIARGSGRNPRWVWRLPTDKWRHEMVEEIGTSRQPARMVWASIWMTPGGDIGRSPLVIMARDASARRNGYTSFSYTMALEKGLRNKYRPGELFMQDNAPIHTAHCSREWLELHGVHTIDWPPYSPDLNPIEHLWWALKKQLHKLKPHLDNIGDSESEWVEFEFGLKEAWAAIPEKLVRDLITSMPRRINAVLQAKGYQTRY</sequence>
<dbReference type="PANTHER" id="PTHR46564">
    <property type="entry name" value="TRANSPOSASE"/>
    <property type="match status" value="1"/>
</dbReference>
<gene>
    <name evidence="3" type="ORF">AA0119_g13068</name>
</gene>
<dbReference type="PANTHER" id="PTHR46564:SF1">
    <property type="entry name" value="TRANSPOSASE"/>
    <property type="match status" value="1"/>
</dbReference>
<evidence type="ECO:0000313" key="4">
    <source>
        <dbReference type="Proteomes" id="UP000293195"/>
    </source>
</evidence>
<dbReference type="InterPro" id="IPR009057">
    <property type="entry name" value="Homeodomain-like_sf"/>
</dbReference>
<dbReference type="Gene3D" id="3.30.420.10">
    <property type="entry name" value="Ribonuclease H-like superfamily/Ribonuclease H"/>
    <property type="match status" value="1"/>
</dbReference>
<dbReference type="InterPro" id="IPR038717">
    <property type="entry name" value="Tc1-like_DDE_dom"/>
</dbReference>
<dbReference type="Pfam" id="PF13384">
    <property type="entry name" value="HTH_23"/>
    <property type="match status" value="1"/>
</dbReference>
<dbReference type="Gene3D" id="1.10.10.10">
    <property type="entry name" value="Winged helix-like DNA-binding domain superfamily/Winged helix DNA-binding domain"/>
    <property type="match status" value="1"/>
</dbReference>
<proteinExistence type="predicted"/>
<organism evidence="3 4">
    <name type="scientific">Alternaria tenuissima</name>
    <dbReference type="NCBI Taxonomy" id="119927"/>
    <lineage>
        <taxon>Eukaryota</taxon>
        <taxon>Fungi</taxon>
        <taxon>Dikarya</taxon>
        <taxon>Ascomycota</taxon>
        <taxon>Pezizomycotina</taxon>
        <taxon>Dothideomycetes</taxon>
        <taxon>Pleosporomycetidae</taxon>
        <taxon>Pleosporales</taxon>
        <taxon>Pleosporineae</taxon>
        <taxon>Pleosporaceae</taxon>
        <taxon>Alternaria</taxon>
        <taxon>Alternaria sect. Alternaria</taxon>
        <taxon>Alternaria alternata complex</taxon>
    </lineage>
</organism>